<evidence type="ECO:0000256" key="2">
    <source>
        <dbReference type="ARBA" id="ARBA00022679"/>
    </source>
</evidence>
<dbReference type="SUPFAM" id="SSF53067">
    <property type="entry name" value="Actin-like ATPase domain"/>
    <property type="match status" value="2"/>
</dbReference>
<dbReference type="InterPro" id="IPR006000">
    <property type="entry name" value="Xylulokinase"/>
</dbReference>
<dbReference type="InterPro" id="IPR018485">
    <property type="entry name" value="FGGY_C"/>
</dbReference>
<dbReference type="AlphaFoldDB" id="A0A6J6E144"/>
<dbReference type="InterPro" id="IPR000577">
    <property type="entry name" value="Carb_kinase_FGGY"/>
</dbReference>
<organism evidence="9">
    <name type="scientific">freshwater metagenome</name>
    <dbReference type="NCBI Taxonomy" id="449393"/>
    <lineage>
        <taxon>unclassified sequences</taxon>
        <taxon>metagenomes</taxon>
        <taxon>ecological metagenomes</taxon>
    </lineage>
</organism>
<dbReference type="HAMAP" id="MF_02220">
    <property type="entry name" value="XylB"/>
    <property type="match status" value="1"/>
</dbReference>
<keyword evidence="3" id="KW-0547">Nucleotide-binding</keyword>
<dbReference type="InterPro" id="IPR043129">
    <property type="entry name" value="ATPase_NBD"/>
</dbReference>
<evidence type="ECO:0000259" key="8">
    <source>
        <dbReference type="Pfam" id="PF02782"/>
    </source>
</evidence>
<dbReference type="PROSITE" id="PS00933">
    <property type="entry name" value="FGGY_KINASES_1"/>
    <property type="match status" value="1"/>
</dbReference>
<evidence type="ECO:0000256" key="3">
    <source>
        <dbReference type="ARBA" id="ARBA00022741"/>
    </source>
</evidence>
<dbReference type="InterPro" id="IPR018483">
    <property type="entry name" value="Carb_kinase_FGGY_CS"/>
</dbReference>
<keyword evidence="4" id="KW-0418">Kinase</keyword>
<evidence type="ECO:0000313" key="9">
    <source>
        <dbReference type="EMBL" id="CAB4570092.1"/>
    </source>
</evidence>
<dbReference type="PIRSF" id="PIRSF000538">
    <property type="entry name" value="GlpK"/>
    <property type="match status" value="1"/>
</dbReference>
<keyword evidence="1" id="KW-0859">Xylose metabolism</keyword>
<evidence type="ECO:0000256" key="6">
    <source>
        <dbReference type="ARBA" id="ARBA00023277"/>
    </source>
</evidence>
<feature type="domain" description="Carbohydrate kinase FGGY N-terminal" evidence="7">
    <location>
        <begin position="6"/>
        <end position="230"/>
    </location>
</feature>
<dbReference type="Pfam" id="PF00370">
    <property type="entry name" value="FGGY_N"/>
    <property type="match status" value="1"/>
</dbReference>
<accession>A0A6J6E144</accession>
<dbReference type="Pfam" id="PF02782">
    <property type="entry name" value="FGGY_C"/>
    <property type="match status" value="1"/>
</dbReference>
<dbReference type="GO" id="GO:0042732">
    <property type="term" value="P:D-xylose metabolic process"/>
    <property type="evidence" value="ECO:0007669"/>
    <property type="project" value="UniProtKB-KW"/>
</dbReference>
<dbReference type="GO" id="GO:0005524">
    <property type="term" value="F:ATP binding"/>
    <property type="evidence" value="ECO:0007669"/>
    <property type="project" value="UniProtKB-KW"/>
</dbReference>
<evidence type="ECO:0000259" key="7">
    <source>
        <dbReference type="Pfam" id="PF00370"/>
    </source>
</evidence>
<evidence type="ECO:0000256" key="4">
    <source>
        <dbReference type="ARBA" id="ARBA00022777"/>
    </source>
</evidence>
<keyword evidence="2" id="KW-0808">Transferase</keyword>
<dbReference type="EMBL" id="CAEZTU010000004">
    <property type="protein sequence ID" value="CAB4570092.1"/>
    <property type="molecule type" value="Genomic_DNA"/>
</dbReference>
<dbReference type="CDD" id="cd07809">
    <property type="entry name" value="ASKHA_NBD_FGGY_BaXK-like"/>
    <property type="match status" value="1"/>
</dbReference>
<sequence length="463" mass="48616">MAPKLVAGVDSSTQSVKIVVRDAHTGALVREARGTHPDGTEISPSNWLSELNNATSGLFDDVAAISIGAQQHGMVVIDDNKQVVRDALLWNDTRSAQDAQDLVNEFGGPDKWADAIGSVPVASFTVTKLRWLAKNEPVNAAKVTGVMLPHDWLTWQLMGTPDEFVTDRGDASGTGYWSPHTNEYRKDLLKLALGKEVQLPRVAKPNEIIGETTSGISVAPGSGDNMAAALGLGAQTGDIVISLGTSGTAYTVSANPTNDASGVIAGFADATGNFLPLACTLNAARVINAGAATLNVSLDDFANLALSAQPGSQGLVLLPFLDGERTPNLPSAKGSMHGLTRSNLTPANFARACIEGMLCSLAEASDVITNFGKGTKPNRVVLIGGAAASKAVQEIAATLFEVPIHIPPAAEYVADGAARQAAWALSQDQKPPQWEIKETVVKPANFQENVRNAYKEAFQHTHG</sequence>
<dbReference type="GO" id="GO:0004856">
    <property type="term" value="F:D-xylulokinase activity"/>
    <property type="evidence" value="ECO:0007669"/>
    <property type="project" value="InterPro"/>
</dbReference>
<reference evidence="9" key="1">
    <citation type="submission" date="2020-05" db="EMBL/GenBank/DDBJ databases">
        <authorList>
            <person name="Chiriac C."/>
            <person name="Salcher M."/>
            <person name="Ghai R."/>
            <person name="Kavagutti S V."/>
        </authorList>
    </citation>
    <scope>NUCLEOTIDE SEQUENCE</scope>
</reference>
<dbReference type="InterPro" id="IPR018484">
    <property type="entry name" value="FGGY_N"/>
</dbReference>
<dbReference type="GO" id="GO:0005997">
    <property type="term" value="P:xylulose metabolic process"/>
    <property type="evidence" value="ECO:0007669"/>
    <property type="project" value="InterPro"/>
</dbReference>
<evidence type="ECO:0000256" key="1">
    <source>
        <dbReference type="ARBA" id="ARBA00022629"/>
    </source>
</evidence>
<gene>
    <name evidence="9" type="ORF">UFOPK1740_00158</name>
</gene>
<proteinExistence type="inferred from homology"/>
<dbReference type="InterPro" id="IPR050406">
    <property type="entry name" value="FGGY_Carb_Kinase"/>
</dbReference>
<dbReference type="PANTHER" id="PTHR43095">
    <property type="entry name" value="SUGAR KINASE"/>
    <property type="match status" value="1"/>
</dbReference>
<keyword evidence="5" id="KW-0067">ATP-binding</keyword>
<evidence type="ECO:0000256" key="5">
    <source>
        <dbReference type="ARBA" id="ARBA00022840"/>
    </source>
</evidence>
<feature type="domain" description="Carbohydrate kinase FGGY C-terminal" evidence="8">
    <location>
        <begin position="240"/>
        <end position="425"/>
    </location>
</feature>
<dbReference type="NCBIfam" id="TIGR01312">
    <property type="entry name" value="XylB"/>
    <property type="match status" value="1"/>
</dbReference>
<dbReference type="PANTHER" id="PTHR43095:SF5">
    <property type="entry name" value="XYLULOSE KINASE"/>
    <property type="match status" value="1"/>
</dbReference>
<protein>
    <submittedName>
        <fullName evidence="9">Unannotated protein</fullName>
    </submittedName>
</protein>
<dbReference type="Gene3D" id="3.30.420.40">
    <property type="match status" value="2"/>
</dbReference>
<name>A0A6J6E144_9ZZZZ</name>
<keyword evidence="6" id="KW-0119">Carbohydrate metabolism</keyword>